<proteinExistence type="predicted"/>
<evidence type="ECO:0000313" key="1">
    <source>
        <dbReference type="EMBL" id="GJS71788.1"/>
    </source>
</evidence>
<keyword evidence="2" id="KW-1185">Reference proteome</keyword>
<evidence type="ECO:0000313" key="2">
    <source>
        <dbReference type="Proteomes" id="UP001151760"/>
    </source>
</evidence>
<reference evidence="1" key="1">
    <citation type="journal article" date="2022" name="Int. J. Mol. Sci.">
        <title>Draft Genome of Tanacetum Coccineum: Genomic Comparison of Closely Related Tanacetum-Family Plants.</title>
        <authorList>
            <person name="Yamashiro T."/>
            <person name="Shiraishi A."/>
            <person name="Nakayama K."/>
            <person name="Satake H."/>
        </authorList>
    </citation>
    <scope>NUCLEOTIDE SEQUENCE</scope>
</reference>
<organism evidence="1 2">
    <name type="scientific">Tanacetum coccineum</name>
    <dbReference type="NCBI Taxonomy" id="301880"/>
    <lineage>
        <taxon>Eukaryota</taxon>
        <taxon>Viridiplantae</taxon>
        <taxon>Streptophyta</taxon>
        <taxon>Embryophyta</taxon>
        <taxon>Tracheophyta</taxon>
        <taxon>Spermatophyta</taxon>
        <taxon>Magnoliopsida</taxon>
        <taxon>eudicotyledons</taxon>
        <taxon>Gunneridae</taxon>
        <taxon>Pentapetalae</taxon>
        <taxon>asterids</taxon>
        <taxon>campanulids</taxon>
        <taxon>Asterales</taxon>
        <taxon>Asteraceae</taxon>
        <taxon>Asteroideae</taxon>
        <taxon>Anthemideae</taxon>
        <taxon>Anthemidinae</taxon>
        <taxon>Tanacetum</taxon>
    </lineage>
</organism>
<sequence>MKYKTLPFTSFYRDEGENKQGIFLCTAIKQDASASMLATLFNTHEPSTDRLFVPILERSGWRMECGAILVRTEYQLADIFTKPLPRERFNFLIEKLGMRSMSPETLKRLAEETNE</sequence>
<accession>A0ABQ4Y2B7</accession>
<dbReference type="EMBL" id="BQNB010010031">
    <property type="protein sequence ID" value="GJS71788.1"/>
    <property type="molecule type" value="Genomic_DNA"/>
</dbReference>
<dbReference type="Proteomes" id="UP001151760">
    <property type="component" value="Unassembled WGS sequence"/>
</dbReference>
<comment type="caution">
    <text evidence="1">The sequence shown here is derived from an EMBL/GenBank/DDBJ whole genome shotgun (WGS) entry which is preliminary data.</text>
</comment>
<name>A0ABQ4Y2B7_9ASTR</name>
<gene>
    <name evidence="1" type="ORF">Tco_0704629</name>
</gene>
<protein>
    <submittedName>
        <fullName evidence="1">Uncharacterized protein</fullName>
    </submittedName>
</protein>
<reference evidence="1" key="2">
    <citation type="submission" date="2022-01" db="EMBL/GenBank/DDBJ databases">
        <authorList>
            <person name="Yamashiro T."/>
            <person name="Shiraishi A."/>
            <person name="Satake H."/>
            <person name="Nakayama K."/>
        </authorList>
    </citation>
    <scope>NUCLEOTIDE SEQUENCE</scope>
</reference>